<dbReference type="InterPro" id="IPR050204">
    <property type="entry name" value="AraC_XylS_family_regulators"/>
</dbReference>
<dbReference type="Gene3D" id="1.10.10.60">
    <property type="entry name" value="Homeodomain-like"/>
    <property type="match status" value="1"/>
</dbReference>
<dbReference type="PROSITE" id="PS01124">
    <property type="entry name" value="HTH_ARAC_FAMILY_2"/>
    <property type="match status" value="1"/>
</dbReference>
<evidence type="ECO:0000313" key="6">
    <source>
        <dbReference type="Proteomes" id="UP000466307"/>
    </source>
</evidence>
<evidence type="ECO:0000313" key="5">
    <source>
        <dbReference type="EMBL" id="NDK90730.1"/>
    </source>
</evidence>
<name>A0A7K3LRA3_9ACTN</name>
<dbReference type="EMBL" id="JAADZU010000045">
    <property type="protein sequence ID" value="NDK90730.1"/>
    <property type="molecule type" value="Genomic_DNA"/>
</dbReference>
<dbReference type="PRINTS" id="PR00032">
    <property type="entry name" value="HTHARAC"/>
</dbReference>
<dbReference type="InterPro" id="IPR020449">
    <property type="entry name" value="Tscrpt_reg_AraC-type_HTH"/>
</dbReference>
<organism evidence="5 6">
    <name type="scientific">Gordonia desulfuricans</name>
    <dbReference type="NCBI Taxonomy" id="89051"/>
    <lineage>
        <taxon>Bacteria</taxon>
        <taxon>Bacillati</taxon>
        <taxon>Actinomycetota</taxon>
        <taxon>Actinomycetes</taxon>
        <taxon>Mycobacteriales</taxon>
        <taxon>Gordoniaceae</taxon>
        <taxon>Gordonia</taxon>
    </lineage>
</organism>
<proteinExistence type="predicted"/>
<accession>A0A7K3LRA3</accession>
<evidence type="ECO:0000259" key="4">
    <source>
        <dbReference type="PROSITE" id="PS01124"/>
    </source>
</evidence>
<keyword evidence="6" id="KW-1185">Reference proteome</keyword>
<dbReference type="Pfam" id="PF12833">
    <property type="entry name" value="HTH_18"/>
    <property type="match status" value="1"/>
</dbReference>
<evidence type="ECO:0000256" key="1">
    <source>
        <dbReference type="ARBA" id="ARBA00023015"/>
    </source>
</evidence>
<dbReference type="RefSeq" id="WP_059038162.1">
    <property type="nucleotide sequence ID" value="NZ_JAADZU010000045.1"/>
</dbReference>
<keyword evidence="2" id="KW-0238">DNA-binding</keyword>
<reference evidence="5 6" key="1">
    <citation type="submission" date="2020-01" db="EMBL/GenBank/DDBJ databases">
        <title>Investigation of new actinobacteria for the biodesulphurisation of diesel fuel.</title>
        <authorList>
            <person name="Athi Narayanan S.M."/>
        </authorList>
    </citation>
    <scope>NUCLEOTIDE SEQUENCE [LARGE SCALE GENOMIC DNA]</scope>
    <source>
        <strain evidence="5 6">213E</strain>
    </source>
</reference>
<sequence>MTENAPIVASACTDAGDLPNTVAVNTRGLSVSQSREVWSEAVDSAYCDMDVDWPRPLSAFAAAIVARPMGEVSVSVVRADPHTVHRTPAMIAADPTDDLLVCLITKGSASIVQGRRVAVLDSGAFGFVDAADPFVVTGNTPFEQVVLRMPRSQMSARLGRSLEYSAAQRISADSGMGRIASRLLVDLASHDDRLDSRAGATVASATLDVLAAAIDQTGAVSLTDRAHHEDLRRVQRTMLAHLDDPDVTLTDIARDVGISVRYLHKLFATAGTTPRNWLYTKRFERAQAMLSDTDLPVGEIAGSLGFRDVAHFSRAFRRHCGSSPTGYRAQHR</sequence>
<dbReference type="AlphaFoldDB" id="A0A7K3LRA3"/>
<keyword evidence="1" id="KW-0805">Transcription regulation</keyword>
<dbReference type="InterPro" id="IPR009057">
    <property type="entry name" value="Homeodomain-like_sf"/>
</dbReference>
<keyword evidence="3" id="KW-0804">Transcription</keyword>
<dbReference type="InterPro" id="IPR035418">
    <property type="entry name" value="AraC-bd_2"/>
</dbReference>
<dbReference type="SUPFAM" id="SSF46689">
    <property type="entry name" value="Homeodomain-like"/>
    <property type="match status" value="2"/>
</dbReference>
<dbReference type="Pfam" id="PF14525">
    <property type="entry name" value="AraC_binding_2"/>
    <property type="match status" value="1"/>
</dbReference>
<dbReference type="GO" id="GO:0003700">
    <property type="term" value="F:DNA-binding transcription factor activity"/>
    <property type="evidence" value="ECO:0007669"/>
    <property type="project" value="InterPro"/>
</dbReference>
<dbReference type="PANTHER" id="PTHR46796">
    <property type="entry name" value="HTH-TYPE TRANSCRIPTIONAL ACTIVATOR RHAS-RELATED"/>
    <property type="match status" value="1"/>
</dbReference>
<evidence type="ECO:0000256" key="3">
    <source>
        <dbReference type="ARBA" id="ARBA00023163"/>
    </source>
</evidence>
<dbReference type="GO" id="GO:0043565">
    <property type="term" value="F:sequence-specific DNA binding"/>
    <property type="evidence" value="ECO:0007669"/>
    <property type="project" value="InterPro"/>
</dbReference>
<dbReference type="SMART" id="SM00342">
    <property type="entry name" value="HTH_ARAC"/>
    <property type="match status" value="1"/>
</dbReference>
<gene>
    <name evidence="5" type="ORF">GYA93_14225</name>
</gene>
<dbReference type="Proteomes" id="UP000466307">
    <property type="component" value="Unassembled WGS sequence"/>
</dbReference>
<feature type="domain" description="HTH araC/xylS-type" evidence="4">
    <location>
        <begin position="232"/>
        <end position="330"/>
    </location>
</feature>
<protein>
    <submittedName>
        <fullName evidence="5">Helix-turn-helix domain-containing protein</fullName>
    </submittedName>
</protein>
<dbReference type="InterPro" id="IPR018060">
    <property type="entry name" value="HTH_AraC"/>
</dbReference>
<evidence type="ECO:0000256" key="2">
    <source>
        <dbReference type="ARBA" id="ARBA00023125"/>
    </source>
</evidence>
<comment type="caution">
    <text evidence="5">The sequence shown here is derived from an EMBL/GenBank/DDBJ whole genome shotgun (WGS) entry which is preliminary data.</text>
</comment>
<dbReference type="PANTHER" id="PTHR46796:SF6">
    <property type="entry name" value="ARAC SUBFAMILY"/>
    <property type="match status" value="1"/>
</dbReference>